<feature type="transmembrane region" description="Helical" evidence="8">
    <location>
        <begin position="340"/>
        <end position="363"/>
    </location>
</feature>
<feature type="transmembrane region" description="Helical" evidence="8">
    <location>
        <begin position="147"/>
        <end position="166"/>
    </location>
</feature>
<evidence type="ECO:0000256" key="2">
    <source>
        <dbReference type="ARBA" id="ARBA00012438"/>
    </source>
</evidence>
<dbReference type="SUPFAM" id="SSF55874">
    <property type="entry name" value="ATPase domain of HSP90 chaperone/DNA topoisomerase II/histidine kinase"/>
    <property type="match status" value="1"/>
</dbReference>
<evidence type="ECO:0000256" key="1">
    <source>
        <dbReference type="ARBA" id="ARBA00000085"/>
    </source>
</evidence>
<dbReference type="EC" id="2.7.13.3" evidence="2"/>
<proteinExistence type="predicted"/>
<feature type="transmembrane region" description="Helical" evidence="8">
    <location>
        <begin position="178"/>
        <end position="199"/>
    </location>
</feature>
<evidence type="ECO:0000313" key="11">
    <source>
        <dbReference type="Proteomes" id="UP000608420"/>
    </source>
</evidence>
<dbReference type="InterPro" id="IPR003594">
    <property type="entry name" value="HATPase_dom"/>
</dbReference>
<keyword evidence="11" id="KW-1185">Reference proteome</keyword>
<dbReference type="InterPro" id="IPR050482">
    <property type="entry name" value="Sensor_HK_TwoCompSys"/>
</dbReference>
<evidence type="ECO:0000256" key="6">
    <source>
        <dbReference type="ARBA" id="ARBA00022840"/>
    </source>
</evidence>
<evidence type="ECO:0000256" key="8">
    <source>
        <dbReference type="SAM" id="Phobius"/>
    </source>
</evidence>
<keyword evidence="7" id="KW-0902">Two-component regulatory system</keyword>
<feature type="transmembrane region" description="Helical" evidence="8">
    <location>
        <begin position="238"/>
        <end position="257"/>
    </location>
</feature>
<keyword evidence="6" id="KW-0067">ATP-binding</keyword>
<keyword evidence="8" id="KW-0472">Membrane</keyword>
<dbReference type="PANTHER" id="PTHR24421:SF60">
    <property type="entry name" value="SENSOR HISTIDINE KINASE COMP"/>
    <property type="match status" value="1"/>
</dbReference>
<protein>
    <recommendedName>
        <fullName evidence="2">histidine kinase</fullName>
        <ecNumber evidence="2">2.7.13.3</ecNumber>
    </recommendedName>
</protein>
<keyword evidence="3" id="KW-0808">Transferase</keyword>
<feature type="transmembrane region" description="Helical" evidence="8">
    <location>
        <begin position="369"/>
        <end position="389"/>
    </location>
</feature>
<dbReference type="EMBL" id="BMIW01000020">
    <property type="protein sequence ID" value="GGG04368.1"/>
    <property type="molecule type" value="Genomic_DNA"/>
</dbReference>
<feature type="transmembrane region" description="Helical" evidence="8">
    <location>
        <begin position="211"/>
        <end position="232"/>
    </location>
</feature>
<evidence type="ECO:0000313" key="10">
    <source>
        <dbReference type="EMBL" id="GGG04368.1"/>
    </source>
</evidence>
<evidence type="ECO:0000256" key="5">
    <source>
        <dbReference type="ARBA" id="ARBA00022777"/>
    </source>
</evidence>
<dbReference type="InterPro" id="IPR011712">
    <property type="entry name" value="Sig_transdc_His_kin_sub3_dim/P"/>
</dbReference>
<dbReference type="Proteomes" id="UP000608420">
    <property type="component" value="Unassembled WGS sequence"/>
</dbReference>
<dbReference type="Pfam" id="PF02518">
    <property type="entry name" value="HATPase_c"/>
    <property type="match status" value="1"/>
</dbReference>
<feature type="transmembrane region" description="Helical" evidence="8">
    <location>
        <begin position="278"/>
        <end position="297"/>
    </location>
</feature>
<name>A0ABQ1VZY3_9BACL</name>
<keyword evidence="8" id="KW-1133">Transmembrane helix</keyword>
<dbReference type="Pfam" id="PF07730">
    <property type="entry name" value="HisKA_3"/>
    <property type="match status" value="1"/>
</dbReference>
<feature type="transmembrane region" description="Helical" evidence="8">
    <location>
        <begin position="309"/>
        <end position="328"/>
    </location>
</feature>
<keyword evidence="8" id="KW-0812">Transmembrane</keyword>
<dbReference type="PROSITE" id="PS50109">
    <property type="entry name" value="HIS_KIN"/>
    <property type="match status" value="1"/>
</dbReference>
<comment type="catalytic activity">
    <reaction evidence="1">
        <text>ATP + protein L-histidine = ADP + protein N-phospho-L-histidine.</text>
        <dbReference type="EC" id="2.7.13.3"/>
    </reaction>
</comment>
<reference evidence="11" key="1">
    <citation type="journal article" date="2019" name="Int. J. Syst. Evol. Microbiol.">
        <title>The Global Catalogue of Microorganisms (GCM) 10K type strain sequencing project: providing services to taxonomists for standard genome sequencing and annotation.</title>
        <authorList>
            <consortium name="The Broad Institute Genomics Platform"/>
            <consortium name="The Broad Institute Genome Sequencing Center for Infectious Disease"/>
            <person name="Wu L."/>
            <person name="Ma J."/>
        </authorList>
    </citation>
    <scope>NUCLEOTIDE SEQUENCE [LARGE SCALE GENOMIC DNA]</scope>
    <source>
        <strain evidence="11">CGMCC 1.15420</strain>
    </source>
</reference>
<dbReference type="Gene3D" id="3.30.565.10">
    <property type="entry name" value="Histidine kinase-like ATPase, C-terminal domain"/>
    <property type="match status" value="1"/>
</dbReference>
<keyword evidence="5" id="KW-0418">Kinase</keyword>
<dbReference type="InterPro" id="IPR036890">
    <property type="entry name" value="HATPase_C_sf"/>
</dbReference>
<dbReference type="SMART" id="SM00387">
    <property type="entry name" value="HATPase_c"/>
    <property type="match status" value="1"/>
</dbReference>
<keyword evidence="4" id="KW-0547">Nucleotide-binding</keyword>
<evidence type="ECO:0000256" key="3">
    <source>
        <dbReference type="ARBA" id="ARBA00022679"/>
    </source>
</evidence>
<evidence type="ECO:0000259" key="9">
    <source>
        <dbReference type="PROSITE" id="PS50109"/>
    </source>
</evidence>
<evidence type="ECO:0000256" key="4">
    <source>
        <dbReference type="ARBA" id="ARBA00022741"/>
    </source>
</evidence>
<dbReference type="CDD" id="cd16917">
    <property type="entry name" value="HATPase_UhpB-NarQ-NarX-like"/>
    <property type="match status" value="1"/>
</dbReference>
<dbReference type="InterPro" id="IPR005467">
    <property type="entry name" value="His_kinase_dom"/>
</dbReference>
<feature type="domain" description="Histidine kinase" evidence="9">
    <location>
        <begin position="687"/>
        <end position="777"/>
    </location>
</feature>
<sequence length="795" mass="90815">MAYKSKMLTFIFLISILVGYLSFSIYKNAFIGVLISQNSEGQYVVTDHSSKTHWGFGRIFVGDVITEVDGQPAKDFFSIKTYGLLERASTIHLSRIGEDGSLHHIQLHVDNQLSLNELMIQLFSPLTAVLIFSGLSFFVYRRKKGDPAAVQLILFFLSIGIAYLSSLSSGRADPIGRLTMTFTILLVPIFFLQFMSYYLRRYQETIVNRRCLGVLYAVICIIMGLNLSKILFNFGSPMVISTLILIYFIGINIYIIFRLVQKFLAHRHGGPLKSLFKLILIGHVTGFFPFVFLFAVPQLFGISFLSPEIAAVFLLTIPIVYLYMFTTNQLFDIDFLINRVLYYASLSFLPTLVISALAALLLSQDNHSWVKWSQLFLVCYLLVTLMLFLKEYADLKLRPRLNKDLHNFQGSLNRFSARISRVMKRSDLERVLEQEIYHVLPVKKVAFLEVDTDRLSELKLDPSLADIRESVISAVQASANQLVIGTVLNVERGICVIAGKKLNILHVLWLDVKGNRTKYNLDELAWLRTLANYSAIVYENLYLIESLVEELELEFQKQKGADTSPWLLRLIFKLSEKERRKLASDLHDSALQDQLIWYRNLESAMLDHDMSPELYEKLVNVREGLLDVIHQIRETCNELRPPLLQEMGIIEALEGLFEQAQIRSNYIIDFRYGVVTADINDEQLLTIFRIVQELLRNASKHAKASHIRITLEQQRNDIRLTYMDDGIGLKLEDLKDSYQHMGLSGIKERVHSMEGVIDFKSEPGNGLEVEISLPLESVSWDRESEGDSDGSHLAG</sequence>
<accession>A0ABQ1VZY3</accession>
<feature type="transmembrane region" description="Helical" evidence="8">
    <location>
        <begin position="118"/>
        <end position="140"/>
    </location>
</feature>
<gene>
    <name evidence="10" type="primary">comP</name>
    <name evidence="10" type="ORF">GCM10010913_27740</name>
</gene>
<comment type="caution">
    <text evidence="10">The sequence shown here is derived from an EMBL/GenBank/DDBJ whole genome shotgun (WGS) entry which is preliminary data.</text>
</comment>
<feature type="transmembrane region" description="Helical" evidence="8">
    <location>
        <begin position="7"/>
        <end position="26"/>
    </location>
</feature>
<evidence type="ECO:0000256" key="7">
    <source>
        <dbReference type="ARBA" id="ARBA00023012"/>
    </source>
</evidence>
<dbReference type="PANTHER" id="PTHR24421">
    <property type="entry name" value="NITRATE/NITRITE SENSOR PROTEIN NARX-RELATED"/>
    <property type="match status" value="1"/>
</dbReference>
<organism evidence="10 11">
    <name type="scientific">Paenibacillus aceti</name>
    <dbReference type="NCBI Taxonomy" id="1820010"/>
    <lineage>
        <taxon>Bacteria</taxon>
        <taxon>Bacillati</taxon>
        <taxon>Bacillota</taxon>
        <taxon>Bacilli</taxon>
        <taxon>Bacillales</taxon>
        <taxon>Paenibacillaceae</taxon>
        <taxon>Paenibacillus</taxon>
    </lineage>
</organism>